<feature type="signal peptide" evidence="2">
    <location>
        <begin position="1"/>
        <end position="36"/>
    </location>
</feature>
<evidence type="ECO:0000256" key="2">
    <source>
        <dbReference type="SAM" id="SignalP"/>
    </source>
</evidence>
<gene>
    <name evidence="3" type="ORF">HGA08_17710</name>
</gene>
<comment type="caution">
    <text evidence="3">The sequence shown here is derived from an EMBL/GenBank/DDBJ whole genome shotgun (WGS) entry which is preliminary data.</text>
</comment>
<dbReference type="RefSeq" id="WP_067871164.1">
    <property type="nucleotide sequence ID" value="NZ_JAAXOP010000009.1"/>
</dbReference>
<feature type="region of interest" description="Disordered" evidence="1">
    <location>
        <begin position="36"/>
        <end position="105"/>
    </location>
</feature>
<evidence type="ECO:0000313" key="3">
    <source>
        <dbReference type="EMBL" id="NKY52058.1"/>
    </source>
</evidence>
<organism evidence="3 4">
    <name type="scientific">Nocardia vermiculata</name>
    <dbReference type="NCBI Taxonomy" id="257274"/>
    <lineage>
        <taxon>Bacteria</taxon>
        <taxon>Bacillati</taxon>
        <taxon>Actinomycetota</taxon>
        <taxon>Actinomycetes</taxon>
        <taxon>Mycobacteriales</taxon>
        <taxon>Nocardiaceae</taxon>
        <taxon>Nocardia</taxon>
    </lineage>
</organism>
<sequence length="105" mass="11441">MISRTEKGSKRTAMRLAVAGVIVAAPLAVLAVPAQAETAATPAATEVAHPRGGHHGHGNWDRRGDRGRHGNWDRHRGWDRHDRGPWDRGWNGFRHMVPPGAFGSS</sequence>
<protein>
    <submittedName>
        <fullName evidence="3">Uncharacterized protein</fullName>
    </submittedName>
</protein>
<feature type="compositionally biased region" description="Low complexity" evidence="1">
    <location>
        <begin position="36"/>
        <end position="47"/>
    </location>
</feature>
<dbReference type="EMBL" id="JAAXOP010000009">
    <property type="protein sequence ID" value="NKY52058.1"/>
    <property type="molecule type" value="Genomic_DNA"/>
</dbReference>
<accession>A0A846Y460</accession>
<feature type="chain" id="PRO_5032684299" evidence="2">
    <location>
        <begin position="37"/>
        <end position="105"/>
    </location>
</feature>
<keyword evidence="4" id="KW-1185">Reference proteome</keyword>
<proteinExistence type="predicted"/>
<evidence type="ECO:0000256" key="1">
    <source>
        <dbReference type="SAM" id="MobiDB-lite"/>
    </source>
</evidence>
<evidence type="ECO:0000313" key="4">
    <source>
        <dbReference type="Proteomes" id="UP000565711"/>
    </source>
</evidence>
<reference evidence="3 4" key="1">
    <citation type="submission" date="2020-04" db="EMBL/GenBank/DDBJ databases">
        <title>MicrobeNet Type strains.</title>
        <authorList>
            <person name="Nicholson A.C."/>
        </authorList>
    </citation>
    <scope>NUCLEOTIDE SEQUENCE [LARGE SCALE GENOMIC DNA]</scope>
    <source>
        <strain evidence="3 4">JCM 12354</strain>
    </source>
</reference>
<keyword evidence="2" id="KW-0732">Signal</keyword>
<feature type="compositionally biased region" description="Basic and acidic residues" evidence="1">
    <location>
        <begin position="58"/>
        <end position="86"/>
    </location>
</feature>
<dbReference type="Proteomes" id="UP000565711">
    <property type="component" value="Unassembled WGS sequence"/>
</dbReference>
<dbReference type="AlphaFoldDB" id="A0A846Y460"/>
<name>A0A846Y460_9NOCA</name>